<feature type="chain" id="PRO_5004019489" description="FG-GAP repeat protein" evidence="2">
    <location>
        <begin position="26"/>
        <end position="555"/>
    </location>
</feature>
<evidence type="ECO:0000256" key="1">
    <source>
        <dbReference type="ARBA" id="ARBA00022729"/>
    </source>
</evidence>
<keyword evidence="4" id="KW-1185">Reference proteome</keyword>
<dbReference type="BioCyc" id="DPIE1322246:BN4_RS13375-MONOMER"/>
<proteinExistence type="predicted"/>
<evidence type="ECO:0000256" key="2">
    <source>
        <dbReference type="SAM" id="SignalP"/>
    </source>
</evidence>
<organism evidence="3 4">
    <name type="scientific">Pseudodesulfovibrio piezophilus (strain DSM 21447 / JCM 15486 / C1TLV30)</name>
    <name type="common">Desulfovibrio piezophilus</name>
    <dbReference type="NCBI Taxonomy" id="1322246"/>
    <lineage>
        <taxon>Bacteria</taxon>
        <taxon>Pseudomonadati</taxon>
        <taxon>Thermodesulfobacteriota</taxon>
        <taxon>Desulfovibrionia</taxon>
        <taxon>Desulfovibrionales</taxon>
        <taxon>Desulfovibrionaceae</taxon>
    </lineage>
</organism>
<protein>
    <recommendedName>
        <fullName evidence="5">FG-GAP repeat protein</fullName>
    </recommendedName>
</protein>
<dbReference type="InterPro" id="IPR013517">
    <property type="entry name" value="FG-GAP"/>
</dbReference>
<dbReference type="Pfam" id="PF13517">
    <property type="entry name" value="FG-GAP_3"/>
    <property type="match status" value="1"/>
</dbReference>
<dbReference type="AlphaFoldDB" id="M1WTU4"/>
<dbReference type="KEGG" id="dpi:BN4_12664"/>
<dbReference type="Proteomes" id="UP000011724">
    <property type="component" value="Chromosome"/>
</dbReference>
<evidence type="ECO:0008006" key="5">
    <source>
        <dbReference type="Google" id="ProtNLM"/>
    </source>
</evidence>
<dbReference type="RefSeq" id="WP_015415940.1">
    <property type="nucleotide sequence ID" value="NC_020409.1"/>
</dbReference>
<name>M1WTU4_PSEP2</name>
<accession>M1WTU4</accession>
<dbReference type="EMBL" id="FO203427">
    <property type="protein sequence ID" value="CCH49897.1"/>
    <property type="molecule type" value="Genomic_DNA"/>
</dbReference>
<reference evidence="4" key="2">
    <citation type="journal article" date="2013" name="Stand. Genomic Sci.">
        <title>Complete genome sequence of Desulfocapsa sulfexigens, a marine deltaproteobacterium specialized in disproportionating inorganic sulfur compounds.</title>
        <authorList>
            <person name="Finster K.W."/>
            <person name="Kjeldsen K.U."/>
            <person name="Kube M."/>
            <person name="Reinhardt R."/>
            <person name="Mussmann M."/>
            <person name="Amann R."/>
            <person name="Schreiber L."/>
        </authorList>
    </citation>
    <scope>NUCLEOTIDE SEQUENCE [LARGE SCALE GENOMIC DNA]</scope>
    <source>
        <strain evidence="4">DSM 10523 / SB164P1</strain>
    </source>
</reference>
<dbReference type="HOGENOM" id="CLU_034452_0_0_7"/>
<dbReference type="SUPFAM" id="SSF69318">
    <property type="entry name" value="Integrin alpha N-terminal domain"/>
    <property type="match status" value="1"/>
</dbReference>
<dbReference type="OrthoDB" id="5422153at2"/>
<feature type="signal peptide" evidence="2">
    <location>
        <begin position="1"/>
        <end position="25"/>
    </location>
</feature>
<dbReference type="InterPro" id="IPR028994">
    <property type="entry name" value="Integrin_alpha_N"/>
</dbReference>
<evidence type="ECO:0000313" key="4">
    <source>
        <dbReference type="Proteomes" id="UP000011724"/>
    </source>
</evidence>
<keyword evidence="1 2" id="KW-0732">Signal</keyword>
<gene>
    <name evidence="3" type="ordered locus">BN4_12664</name>
</gene>
<dbReference type="eggNOG" id="COG5616">
    <property type="taxonomic scope" value="Bacteria"/>
</dbReference>
<sequence length="555" mass="62033">MLNRRLAVTMTALLAVVLLAGPAMAQQAKKYAVMPFTYNGPKKYSYFPKAFQASLNNDLEWAGYAEPAGDALVQGLKVPSGKAEAISILRSSELDYLISGTISILGKEATLNMAATTRDGKTWEKSGQMGIDEITPWLDEQSKAIMGDVFNRPGYSTTEEASKGSDIEDQIRSPLNSSIVQADNDEFHADTLNPQFRYEGGTENQGRWRSQTFRFFSTSMVVADADNDGKNEIFILQAKGISAYRFNKGKLEFLDTMEMTPSTTYMRLEAVDVTKDGIPELVVASYQAYYRSTLKAPEGTPRSHILSFENGKFKYLLKNYKQFLGVLRMPPFFKPSLVIQRIGRRHIFAGKIYEAYYKNGELVEGETISTPEFGNIFNMLYLPDGLGYKYLVLDDFNRLKVYSQSMERLSSSDDATYNSSGVGLEVSDKQQGMGPGTVDEKVSVYNVPIRMIAARLSSKDKYELLVNKDLSIASQVFERFKYFSQGEIHSLAWDGVGMNLAWKTRRIRGQVSDIALADLNNDGKKQLCVLVNTFPGSMGFTKRKTVVLAYDLNAQ</sequence>
<dbReference type="PATRIC" id="fig|879567.3.peg.2855"/>
<evidence type="ECO:0000313" key="3">
    <source>
        <dbReference type="EMBL" id="CCH49897.1"/>
    </source>
</evidence>
<reference evidence="3 4" key="1">
    <citation type="journal article" date="2013" name="PLoS ONE">
        <title>The first genomic and proteomic characterization of a deep-sea sulfate reducer: insights into the piezophilic lifestyle of Desulfovibrio piezophilus.</title>
        <authorList>
            <person name="Pradel N."/>
            <person name="Ji B."/>
            <person name="Gimenez G."/>
            <person name="Talla E."/>
            <person name="Lenoble P."/>
            <person name="Garel M."/>
            <person name="Tamburini C."/>
            <person name="Fourquet P."/>
            <person name="Lebrun R."/>
            <person name="Bertin P."/>
            <person name="Denis Y."/>
            <person name="Pophillat M."/>
            <person name="Barbe V."/>
            <person name="Ollivier B."/>
            <person name="Dolla A."/>
        </authorList>
    </citation>
    <scope>NUCLEOTIDE SEQUENCE [LARGE SCALE GENOMIC DNA]</scope>
    <source>
        <strain evidence="4">DSM 10523 / SB164P1</strain>
    </source>
</reference>
<dbReference type="STRING" id="1322246.BN4_12664"/>